<sequence>MDVPYCQNPAPGLVVSSQPELPLSGIFPSDAIPSPCVGSVSDIMASDIEPERSTLPWKRCRRLGRRRRGLVFETSGSVLSTKGTGSGVLNADVVLVRDVEPTLQVSCRDGNDEQLNACLPTLTNAQDSTAGPVQETSLLYARLLSPSLPEEFPGPSDFSSIHNRCNDPSADGIELPCLASTLNPSASRVLWANVSSPQLETTAGSPFVEMGMVGKRECSLNLGIQNQDIVESDVPDACQASASMQRTPLPSHSICREDLPVGCRNGVRRSPPVADDTLVSGHGCSYEQTGCLHGSPANRTSHGPAVDSPARSVNHRMFTAGLVS</sequence>
<keyword evidence="2" id="KW-1185">Reference proteome</keyword>
<evidence type="ECO:0000313" key="2">
    <source>
        <dbReference type="Proteomes" id="UP000265515"/>
    </source>
</evidence>
<dbReference type="Gramene" id="GBG80952">
    <property type="protein sequence ID" value="GBG80952"/>
    <property type="gene ID" value="CBR_g31509"/>
</dbReference>
<dbReference type="EMBL" id="BFEA01000361">
    <property type="protein sequence ID" value="GBG80952.1"/>
    <property type="molecule type" value="Genomic_DNA"/>
</dbReference>
<dbReference type="Proteomes" id="UP000265515">
    <property type="component" value="Unassembled WGS sequence"/>
</dbReference>
<accession>A0A388LFI7</accession>
<name>A0A388LFI7_CHABU</name>
<dbReference type="AlphaFoldDB" id="A0A388LFI7"/>
<organism evidence="1 2">
    <name type="scientific">Chara braunii</name>
    <name type="common">Braun's stonewort</name>
    <dbReference type="NCBI Taxonomy" id="69332"/>
    <lineage>
        <taxon>Eukaryota</taxon>
        <taxon>Viridiplantae</taxon>
        <taxon>Streptophyta</taxon>
        <taxon>Charophyceae</taxon>
        <taxon>Charales</taxon>
        <taxon>Characeae</taxon>
        <taxon>Chara</taxon>
    </lineage>
</organism>
<proteinExistence type="predicted"/>
<gene>
    <name evidence="1" type="ORF">CBR_g31509</name>
</gene>
<protein>
    <submittedName>
        <fullName evidence="1">Uncharacterized protein</fullName>
    </submittedName>
</protein>
<comment type="caution">
    <text evidence="1">The sequence shown here is derived from an EMBL/GenBank/DDBJ whole genome shotgun (WGS) entry which is preliminary data.</text>
</comment>
<evidence type="ECO:0000313" key="1">
    <source>
        <dbReference type="EMBL" id="GBG80952.1"/>
    </source>
</evidence>
<reference evidence="1 2" key="1">
    <citation type="journal article" date="2018" name="Cell">
        <title>The Chara Genome: Secondary Complexity and Implications for Plant Terrestrialization.</title>
        <authorList>
            <person name="Nishiyama T."/>
            <person name="Sakayama H."/>
            <person name="Vries J.D."/>
            <person name="Buschmann H."/>
            <person name="Saint-Marcoux D."/>
            <person name="Ullrich K.K."/>
            <person name="Haas F.B."/>
            <person name="Vanderstraeten L."/>
            <person name="Becker D."/>
            <person name="Lang D."/>
            <person name="Vosolsobe S."/>
            <person name="Rombauts S."/>
            <person name="Wilhelmsson P.K.I."/>
            <person name="Janitza P."/>
            <person name="Kern R."/>
            <person name="Heyl A."/>
            <person name="Rumpler F."/>
            <person name="Villalobos L.I.A.C."/>
            <person name="Clay J.M."/>
            <person name="Skokan R."/>
            <person name="Toyoda A."/>
            <person name="Suzuki Y."/>
            <person name="Kagoshima H."/>
            <person name="Schijlen E."/>
            <person name="Tajeshwar N."/>
            <person name="Catarino B."/>
            <person name="Hetherington A.J."/>
            <person name="Saltykova A."/>
            <person name="Bonnot C."/>
            <person name="Breuninger H."/>
            <person name="Symeonidi A."/>
            <person name="Radhakrishnan G.V."/>
            <person name="Van Nieuwerburgh F."/>
            <person name="Deforce D."/>
            <person name="Chang C."/>
            <person name="Karol K.G."/>
            <person name="Hedrich R."/>
            <person name="Ulvskov P."/>
            <person name="Glockner G."/>
            <person name="Delwiche C.F."/>
            <person name="Petrasek J."/>
            <person name="Van de Peer Y."/>
            <person name="Friml J."/>
            <person name="Beilby M."/>
            <person name="Dolan L."/>
            <person name="Kohara Y."/>
            <person name="Sugano S."/>
            <person name="Fujiyama A."/>
            <person name="Delaux P.-M."/>
            <person name="Quint M."/>
            <person name="TheiBen G."/>
            <person name="Hagemann M."/>
            <person name="Harholt J."/>
            <person name="Dunand C."/>
            <person name="Zachgo S."/>
            <person name="Langdale J."/>
            <person name="Maumus F."/>
            <person name="Straeten D.V.D."/>
            <person name="Gould S.B."/>
            <person name="Rensing S.A."/>
        </authorList>
    </citation>
    <scope>NUCLEOTIDE SEQUENCE [LARGE SCALE GENOMIC DNA]</scope>
    <source>
        <strain evidence="1 2">S276</strain>
    </source>
</reference>